<protein>
    <submittedName>
        <fullName evidence="2">Uncharacterized protein</fullName>
    </submittedName>
</protein>
<comment type="caution">
    <text evidence="2">The sequence shown here is derived from an EMBL/GenBank/DDBJ whole genome shotgun (WGS) entry which is preliminary data.</text>
</comment>
<evidence type="ECO:0000313" key="2">
    <source>
        <dbReference type="EMBL" id="KAH3877153.1"/>
    </source>
</evidence>
<proteinExistence type="predicted"/>
<evidence type="ECO:0000256" key="1">
    <source>
        <dbReference type="SAM" id="MobiDB-lite"/>
    </source>
</evidence>
<dbReference type="AlphaFoldDB" id="A0A9D4RSE6"/>
<dbReference type="Proteomes" id="UP000828390">
    <property type="component" value="Unassembled WGS sequence"/>
</dbReference>
<name>A0A9D4RSE6_DREPO</name>
<accession>A0A9D4RSE6</accession>
<evidence type="ECO:0000313" key="3">
    <source>
        <dbReference type="Proteomes" id="UP000828390"/>
    </source>
</evidence>
<feature type="region of interest" description="Disordered" evidence="1">
    <location>
        <begin position="1"/>
        <end position="30"/>
    </location>
</feature>
<dbReference type="EMBL" id="JAIWYP010000001">
    <property type="protein sequence ID" value="KAH3877153.1"/>
    <property type="molecule type" value="Genomic_DNA"/>
</dbReference>
<gene>
    <name evidence="2" type="ORF">DPMN_001009</name>
</gene>
<reference evidence="2" key="1">
    <citation type="journal article" date="2019" name="bioRxiv">
        <title>The Genome of the Zebra Mussel, Dreissena polymorpha: A Resource for Invasive Species Research.</title>
        <authorList>
            <person name="McCartney M.A."/>
            <person name="Auch B."/>
            <person name="Kono T."/>
            <person name="Mallez S."/>
            <person name="Zhang Y."/>
            <person name="Obille A."/>
            <person name="Becker A."/>
            <person name="Abrahante J.E."/>
            <person name="Garbe J."/>
            <person name="Badalamenti J.P."/>
            <person name="Herman A."/>
            <person name="Mangelson H."/>
            <person name="Liachko I."/>
            <person name="Sullivan S."/>
            <person name="Sone E.D."/>
            <person name="Koren S."/>
            <person name="Silverstein K.A.T."/>
            <person name="Beckman K.B."/>
            <person name="Gohl D.M."/>
        </authorList>
    </citation>
    <scope>NUCLEOTIDE SEQUENCE</scope>
    <source>
        <strain evidence="2">Duluth1</strain>
        <tissue evidence="2">Whole animal</tissue>
    </source>
</reference>
<organism evidence="2 3">
    <name type="scientific">Dreissena polymorpha</name>
    <name type="common">Zebra mussel</name>
    <name type="synonym">Mytilus polymorpha</name>
    <dbReference type="NCBI Taxonomy" id="45954"/>
    <lineage>
        <taxon>Eukaryota</taxon>
        <taxon>Metazoa</taxon>
        <taxon>Spiralia</taxon>
        <taxon>Lophotrochozoa</taxon>
        <taxon>Mollusca</taxon>
        <taxon>Bivalvia</taxon>
        <taxon>Autobranchia</taxon>
        <taxon>Heteroconchia</taxon>
        <taxon>Euheterodonta</taxon>
        <taxon>Imparidentia</taxon>
        <taxon>Neoheterodontei</taxon>
        <taxon>Myida</taxon>
        <taxon>Dreissenoidea</taxon>
        <taxon>Dreissenidae</taxon>
        <taxon>Dreissena</taxon>
    </lineage>
</organism>
<reference evidence="2" key="2">
    <citation type="submission" date="2020-11" db="EMBL/GenBank/DDBJ databases">
        <authorList>
            <person name="McCartney M.A."/>
            <person name="Auch B."/>
            <person name="Kono T."/>
            <person name="Mallez S."/>
            <person name="Becker A."/>
            <person name="Gohl D.M."/>
            <person name="Silverstein K.A.T."/>
            <person name="Koren S."/>
            <person name="Bechman K.B."/>
            <person name="Herman A."/>
            <person name="Abrahante J.E."/>
            <person name="Garbe J."/>
        </authorList>
    </citation>
    <scope>NUCLEOTIDE SEQUENCE</scope>
    <source>
        <strain evidence="2">Duluth1</strain>
        <tissue evidence="2">Whole animal</tissue>
    </source>
</reference>
<sequence length="79" mass="8893">MAPNGGPDVRRKDQVGGWTRFPEGGEVGTTFVKDRPTLSERCWIREHDSPKEARVALLRFALRQEGMKVCLLTDDSAHL</sequence>
<keyword evidence="3" id="KW-1185">Reference proteome</keyword>